<keyword evidence="1" id="KW-0479">Metal-binding</keyword>
<organism evidence="2 3">
    <name type="scientific">Pseudomonas aeruginosa (strain UCBPP-PA14)</name>
    <dbReference type="NCBI Taxonomy" id="208963"/>
    <lineage>
        <taxon>Bacteria</taxon>
        <taxon>Pseudomonadati</taxon>
        <taxon>Pseudomonadota</taxon>
        <taxon>Gammaproteobacteria</taxon>
        <taxon>Pseudomonadales</taxon>
        <taxon>Pseudomonadaceae</taxon>
        <taxon>Pseudomonas</taxon>
    </lineage>
</organism>
<dbReference type="GO" id="GO:0003824">
    <property type="term" value="F:catalytic activity"/>
    <property type="evidence" value="ECO:0007669"/>
    <property type="project" value="InterPro"/>
</dbReference>
<evidence type="ECO:0000313" key="2">
    <source>
        <dbReference type="EMBL" id="ABJ12915.1"/>
    </source>
</evidence>
<protein>
    <submittedName>
        <fullName evidence="2">Putative carboxyvinyl-carboxyphosphonate phosphorylmutase</fullName>
    </submittedName>
</protein>
<dbReference type="Pfam" id="PF13714">
    <property type="entry name" value="PEP_mutase"/>
    <property type="match status" value="1"/>
</dbReference>
<reference evidence="2 3" key="1">
    <citation type="journal article" date="2006" name="Genome Biol.">
        <title>Genomic analysis reveals that Pseudomonas aeruginosa virulence is combinatorial.</title>
        <authorList>
            <person name="Lee D.G."/>
            <person name="Urbach J.M."/>
            <person name="Wu G."/>
            <person name="Liberati N.T."/>
            <person name="Feinbaum R.L."/>
            <person name="Miyata S."/>
            <person name="Diggins L.T."/>
            <person name="He J."/>
            <person name="Saucier M."/>
            <person name="Deziel E."/>
            <person name="Friedman L."/>
            <person name="Li L."/>
            <person name="Grills G."/>
            <person name="Montgomery K."/>
            <person name="Kucherlapati R."/>
            <person name="Rahme L.G."/>
            <person name="Ausubel F.M."/>
        </authorList>
    </citation>
    <scope>NUCLEOTIDE SEQUENCE [LARGE SCALE GENOMIC DNA]</scope>
    <source>
        <strain evidence="2 3">UCBPP-PA14</strain>
    </source>
</reference>
<dbReference type="PANTHER" id="PTHR42905">
    <property type="entry name" value="PHOSPHOENOLPYRUVATE CARBOXYLASE"/>
    <property type="match status" value="1"/>
</dbReference>
<name>A0A0H2ZDL2_PSEAB</name>
<dbReference type="InterPro" id="IPR039556">
    <property type="entry name" value="ICL/PEPM"/>
</dbReference>
<dbReference type="EMBL" id="CP000438">
    <property type="protein sequence ID" value="ABJ12915.1"/>
    <property type="molecule type" value="Genomic_DNA"/>
</dbReference>
<dbReference type="PANTHER" id="PTHR42905:SF16">
    <property type="entry name" value="CARBOXYPHOSPHONOENOLPYRUVATE PHOSPHONOMUTASE-LIKE PROTEIN (AFU_ORTHOLOGUE AFUA_5G07230)"/>
    <property type="match status" value="1"/>
</dbReference>
<dbReference type="InterPro" id="IPR040442">
    <property type="entry name" value="Pyrv_kinase-like_dom_sf"/>
</dbReference>
<dbReference type="InterPro" id="IPR015813">
    <property type="entry name" value="Pyrv/PenolPyrv_kinase-like_dom"/>
</dbReference>
<proteinExistence type="predicted"/>
<accession>A0A0H2ZDL2</accession>
<dbReference type="GO" id="GO:0046872">
    <property type="term" value="F:metal ion binding"/>
    <property type="evidence" value="ECO:0007669"/>
    <property type="project" value="UniProtKB-KW"/>
</dbReference>
<sequence>MTSQRQRAERFRDLHQGPGMLVLPNPWDAGSAKMLASLGFDALATTSAGLAFSLGRRDAEGAVSRTEALENARAIVAATDLPVAADLENGYGDAPQDCATTIRLAAEAGLVGGSIEDASGRAGQPIYEFSAALERVAAAVEAARALPFPFTLCARAENFLHGREDLDDTLRRLRAYADAGADVLYAPGLNRREQIVAVLEAVAPKPVNVLVGSPRLELSLDELEALGVKRVSLGSNLARVAFGAFHEAAQALARRDLEATRAAMPFDRINDLFR</sequence>
<dbReference type="HOGENOM" id="CLU_027389_2_1_6"/>
<dbReference type="KEGG" id="pau:PA14_16740"/>
<dbReference type="Gene3D" id="3.20.20.60">
    <property type="entry name" value="Phosphoenolpyruvate-binding domains"/>
    <property type="match status" value="1"/>
</dbReference>
<dbReference type="BioCyc" id="PAER208963:G1G74-1379-MONOMER"/>
<evidence type="ECO:0000256" key="1">
    <source>
        <dbReference type="ARBA" id="ARBA00022723"/>
    </source>
</evidence>
<dbReference type="SUPFAM" id="SSF51621">
    <property type="entry name" value="Phosphoenolpyruvate/pyruvate domain"/>
    <property type="match status" value="1"/>
</dbReference>
<gene>
    <name evidence="2" type="ordered locus">PA14_16740</name>
</gene>
<evidence type="ECO:0000313" key="3">
    <source>
        <dbReference type="Proteomes" id="UP000000653"/>
    </source>
</evidence>
<dbReference type="AlphaFoldDB" id="A0A0H2ZDL2"/>
<dbReference type="CDD" id="cd00377">
    <property type="entry name" value="ICL_PEPM"/>
    <property type="match status" value="1"/>
</dbReference>
<dbReference type="RefSeq" id="WP_003129903.1">
    <property type="nucleotide sequence ID" value="NC_008463.1"/>
</dbReference>
<dbReference type="Proteomes" id="UP000000653">
    <property type="component" value="Chromosome"/>
</dbReference>